<evidence type="ECO:0000256" key="1">
    <source>
        <dbReference type="SAM" id="MobiDB-lite"/>
    </source>
</evidence>
<dbReference type="RefSeq" id="WP_179390291.1">
    <property type="nucleotide sequence ID" value="NZ_JACBYQ010000002.1"/>
</dbReference>
<dbReference type="Proteomes" id="UP000521748">
    <property type="component" value="Unassembled WGS sequence"/>
</dbReference>
<comment type="caution">
    <text evidence="2">The sequence shown here is derived from an EMBL/GenBank/DDBJ whole genome shotgun (WGS) entry which is preliminary data.</text>
</comment>
<gene>
    <name evidence="2" type="ORF">FHU41_002915</name>
</gene>
<dbReference type="EMBL" id="JACBYQ010000002">
    <property type="protein sequence ID" value="NYE96665.1"/>
    <property type="molecule type" value="Genomic_DNA"/>
</dbReference>
<accession>A0A7Y9S8Q7</accession>
<organism evidence="2 3">
    <name type="scientific">Psychromicrobium silvestre</name>
    <dbReference type="NCBI Taxonomy" id="1645614"/>
    <lineage>
        <taxon>Bacteria</taxon>
        <taxon>Bacillati</taxon>
        <taxon>Actinomycetota</taxon>
        <taxon>Actinomycetes</taxon>
        <taxon>Micrococcales</taxon>
        <taxon>Micrococcaceae</taxon>
        <taxon>Psychromicrobium</taxon>
    </lineage>
</organism>
<reference evidence="2 3" key="1">
    <citation type="submission" date="2020-07" db="EMBL/GenBank/DDBJ databases">
        <title>Sequencing the genomes of 1000 actinobacteria strains.</title>
        <authorList>
            <person name="Klenk H.-P."/>
        </authorList>
    </citation>
    <scope>NUCLEOTIDE SEQUENCE [LARGE SCALE GENOMIC DNA]</scope>
    <source>
        <strain evidence="2 3">DSM 102047</strain>
    </source>
</reference>
<proteinExistence type="predicted"/>
<feature type="compositionally biased region" description="Basic and acidic residues" evidence="1">
    <location>
        <begin position="32"/>
        <end position="41"/>
    </location>
</feature>
<feature type="region of interest" description="Disordered" evidence="1">
    <location>
        <begin position="19"/>
        <end position="63"/>
    </location>
</feature>
<sequence length="63" mass="7287">MKTFQHWFRSQARRLTLSQGNAGFPLGGQTPSDRDYARISHDLQAVQQHQDNAHTGKPWKKVR</sequence>
<dbReference type="AlphaFoldDB" id="A0A7Y9S8Q7"/>
<evidence type="ECO:0000313" key="2">
    <source>
        <dbReference type="EMBL" id="NYE96665.1"/>
    </source>
</evidence>
<keyword evidence="3" id="KW-1185">Reference proteome</keyword>
<evidence type="ECO:0000313" key="3">
    <source>
        <dbReference type="Proteomes" id="UP000521748"/>
    </source>
</evidence>
<protein>
    <submittedName>
        <fullName evidence="2">Uncharacterized protein</fullName>
    </submittedName>
</protein>
<name>A0A7Y9S8Q7_9MICC</name>